<evidence type="ECO:0000313" key="1">
    <source>
        <dbReference type="EMBL" id="KAF7287083.1"/>
    </source>
</evidence>
<dbReference type="Pfam" id="PF01395">
    <property type="entry name" value="PBP_GOBP"/>
    <property type="match status" value="1"/>
</dbReference>
<dbReference type="OrthoDB" id="6595846at2759"/>
<comment type="caution">
    <text evidence="1">The sequence shown here is derived from an EMBL/GenBank/DDBJ whole genome shotgun (WGS) entry which is preliminary data.</text>
</comment>
<protein>
    <submittedName>
        <fullName evidence="1">Uncharacterized protein</fullName>
    </submittedName>
</protein>
<reference evidence="1" key="1">
    <citation type="submission" date="2020-08" db="EMBL/GenBank/DDBJ databases">
        <title>Genome sequencing and assembly of the red palm weevil Rhynchophorus ferrugineus.</title>
        <authorList>
            <person name="Dias G.B."/>
            <person name="Bergman C.M."/>
            <person name="Manee M."/>
        </authorList>
    </citation>
    <scope>NUCLEOTIDE SEQUENCE</scope>
    <source>
        <strain evidence="1">AA-2017</strain>
        <tissue evidence="1">Whole larva</tissue>
    </source>
</reference>
<dbReference type="SUPFAM" id="SSF47565">
    <property type="entry name" value="Insect pheromone/odorant-binding proteins"/>
    <property type="match status" value="1"/>
</dbReference>
<organism evidence="1 2">
    <name type="scientific">Rhynchophorus ferrugineus</name>
    <name type="common">Red palm weevil</name>
    <name type="synonym">Curculio ferrugineus</name>
    <dbReference type="NCBI Taxonomy" id="354439"/>
    <lineage>
        <taxon>Eukaryota</taxon>
        <taxon>Metazoa</taxon>
        <taxon>Ecdysozoa</taxon>
        <taxon>Arthropoda</taxon>
        <taxon>Hexapoda</taxon>
        <taxon>Insecta</taxon>
        <taxon>Pterygota</taxon>
        <taxon>Neoptera</taxon>
        <taxon>Endopterygota</taxon>
        <taxon>Coleoptera</taxon>
        <taxon>Polyphaga</taxon>
        <taxon>Cucujiformia</taxon>
        <taxon>Curculionidae</taxon>
        <taxon>Dryophthorinae</taxon>
        <taxon>Rhynchophorus</taxon>
    </lineage>
</organism>
<dbReference type="EMBL" id="JAACXV010000016">
    <property type="protein sequence ID" value="KAF7287083.1"/>
    <property type="molecule type" value="Genomic_DNA"/>
</dbReference>
<name>A0A834MK98_RHYFE</name>
<dbReference type="CDD" id="cd23992">
    <property type="entry name" value="PBP_GOBP"/>
    <property type="match status" value="1"/>
</dbReference>
<keyword evidence="2" id="KW-1185">Reference proteome</keyword>
<dbReference type="GO" id="GO:0005549">
    <property type="term" value="F:odorant binding"/>
    <property type="evidence" value="ECO:0007669"/>
    <property type="project" value="InterPro"/>
</dbReference>
<gene>
    <name evidence="1" type="ORF">GWI33_002464</name>
</gene>
<sequence length="148" mass="16773">MVDKIWIVAENEPTVILLAISVNLGSRNNTSLDKFFQDCKDRSGVNDDDYELIKKKKVPSSPEGICMVDCLFTKLHIIEHGRFNKRGFVVIFSAAVRGNIQKLKKLNDLGNMCEKEITIIESEGCNVTKQFLNCLGRHKDMLQVIQKS</sequence>
<proteinExistence type="predicted"/>
<dbReference type="Gene3D" id="1.10.238.20">
    <property type="entry name" value="Pheromone/general odorant binding protein domain"/>
    <property type="match status" value="1"/>
</dbReference>
<dbReference type="Proteomes" id="UP000625711">
    <property type="component" value="Unassembled WGS sequence"/>
</dbReference>
<dbReference type="InterPro" id="IPR006170">
    <property type="entry name" value="PBP/GOBP"/>
</dbReference>
<accession>A0A834MK98</accession>
<dbReference type="AlphaFoldDB" id="A0A834MK98"/>
<dbReference type="InterPro" id="IPR036728">
    <property type="entry name" value="PBP_GOBP_sf"/>
</dbReference>
<evidence type="ECO:0000313" key="2">
    <source>
        <dbReference type="Proteomes" id="UP000625711"/>
    </source>
</evidence>